<dbReference type="EMBL" id="JAKJLQ010000005">
    <property type="protein sequence ID" value="MDF6101173.1"/>
    <property type="molecule type" value="Genomic_DNA"/>
</dbReference>
<protein>
    <submittedName>
        <fullName evidence="2">SRPBCC family protein</fullName>
    </submittedName>
</protein>
<organism evidence="2 4">
    <name type="scientific">Gordonia hongkongensis</name>
    <dbReference type="NCBI Taxonomy" id="1701090"/>
    <lineage>
        <taxon>Bacteria</taxon>
        <taxon>Bacillati</taxon>
        <taxon>Actinomycetota</taxon>
        <taxon>Actinomycetes</taxon>
        <taxon>Mycobacteriales</taxon>
        <taxon>Gordoniaceae</taxon>
        <taxon>Gordonia</taxon>
    </lineage>
</organism>
<sequence length="151" mass="16642">MPESSASVTVKQPRDIVWEYMSAPEHTTAYLPGTVEVTPLSDGPLAVGSQWKGKTAVLGRTVDWRGEFTRVDTCKETEFQTVEAPFPFTTHISLEETSDGVRVTCRITSSTGFGGVFGKMADPIVNRIYQRSLTASIESVPDLIEEWLAQQ</sequence>
<accession>A0AAX3T4G0</accession>
<name>A0AAX3T4G0_9ACTN</name>
<keyword evidence="3" id="KW-1185">Reference proteome</keyword>
<dbReference type="RefSeq" id="WP_165629713.1">
    <property type="nucleotide sequence ID" value="NZ_CBDRMI010000007.1"/>
</dbReference>
<evidence type="ECO:0000313" key="3">
    <source>
        <dbReference type="Proteomes" id="UP001152308"/>
    </source>
</evidence>
<proteinExistence type="predicted"/>
<dbReference type="SUPFAM" id="SSF55961">
    <property type="entry name" value="Bet v1-like"/>
    <property type="match status" value="1"/>
</dbReference>
<evidence type="ECO:0000313" key="4">
    <source>
        <dbReference type="Proteomes" id="UP001213504"/>
    </source>
</evidence>
<dbReference type="EMBL" id="CP121270">
    <property type="protein sequence ID" value="WFP23984.1"/>
    <property type="molecule type" value="Genomic_DNA"/>
</dbReference>
<dbReference type="InterPro" id="IPR023393">
    <property type="entry name" value="START-like_dom_sf"/>
</dbReference>
<reference evidence="2" key="3">
    <citation type="submission" date="2023-04" db="EMBL/GenBank/DDBJ databases">
        <title>Complete genome sequence of a phthalic acid esters degrading bacterial strain.</title>
        <authorList>
            <person name="Weng L."/>
            <person name="Jia Y."/>
            <person name="Ren L."/>
        </authorList>
    </citation>
    <scope>NUCLEOTIDE SEQUENCE</scope>
    <source>
        <strain evidence="2">RL-LY01</strain>
    </source>
</reference>
<evidence type="ECO:0000313" key="1">
    <source>
        <dbReference type="EMBL" id="MDF6101173.1"/>
    </source>
</evidence>
<dbReference type="Gene3D" id="3.30.530.20">
    <property type="match status" value="1"/>
</dbReference>
<dbReference type="Proteomes" id="UP001213504">
    <property type="component" value="Chromosome"/>
</dbReference>
<dbReference type="AlphaFoldDB" id="A0AAX3T4G0"/>
<dbReference type="Pfam" id="PF10604">
    <property type="entry name" value="Polyketide_cyc2"/>
    <property type="match status" value="1"/>
</dbReference>
<reference evidence="1" key="1">
    <citation type="journal article" date="2022" name="Data Brief">
        <title>Draft genome sequence data of Gordonia hongkongensis strain EUFUS-Z928 isolated from the octocoral Eunicea fusca.</title>
        <authorList>
            <person name="Sanchez-Suarez J."/>
            <person name="Diaz L."/>
            <person name="Melo-Bolivar J."/>
            <person name="Villamil L."/>
        </authorList>
    </citation>
    <scope>NUCLEOTIDE SEQUENCE</scope>
    <source>
        <strain evidence="1">EUFUS-Z928</strain>
    </source>
</reference>
<dbReference type="Proteomes" id="UP001152308">
    <property type="component" value="Unassembled WGS sequence"/>
</dbReference>
<reference evidence="1" key="2">
    <citation type="submission" date="2022-01" db="EMBL/GenBank/DDBJ databases">
        <authorList>
            <person name="Sanchez-Suarez J."/>
            <person name="Villamil L."/>
            <person name="Diaz L.E."/>
        </authorList>
    </citation>
    <scope>NUCLEOTIDE SEQUENCE</scope>
    <source>
        <strain evidence="1">EUFUS-Z928</strain>
    </source>
</reference>
<evidence type="ECO:0000313" key="2">
    <source>
        <dbReference type="EMBL" id="WFP23984.1"/>
    </source>
</evidence>
<dbReference type="InterPro" id="IPR019587">
    <property type="entry name" value="Polyketide_cyclase/dehydratase"/>
</dbReference>
<gene>
    <name evidence="1" type="ORF">L2299_08910</name>
    <name evidence="2" type="ORF">P9A14_17860</name>
</gene>